<protein>
    <recommendedName>
        <fullName evidence="5">Large ribosomal subunit protein uL15/eL18 domain-containing protein</fullName>
    </recommendedName>
</protein>
<evidence type="ECO:0000313" key="6">
    <source>
        <dbReference type="EMBL" id="CAE0333670.1"/>
    </source>
</evidence>
<organism evidence="6">
    <name type="scientific">Strombidium inclinatum</name>
    <dbReference type="NCBI Taxonomy" id="197538"/>
    <lineage>
        <taxon>Eukaryota</taxon>
        <taxon>Sar</taxon>
        <taxon>Alveolata</taxon>
        <taxon>Ciliophora</taxon>
        <taxon>Intramacronucleata</taxon>
        <taxon>Spirotrichea</taxon>
        <taxon>Oligotrichia</taxon>
        <taxon>Strombidiidae</taxon>
        <taxon>Strombidium</taxon>
    </lineage>
</organism>
<accession>A0A7S3MZV7</accession>
<dbReference type="AlphaFoldDB" id="A0A7S3MZV7"/>
<feature type="domain" description="Large ribosomal subunit protein uL15/eL18" evidence="5">
    <location>
        <begin position="24"/>
        <end position="101"/>
    </location>
</feature>
<evidence type="ECO:0000256" key="2">
    <source>
        <dbReference type="ARBA" id="ARBA00022980"/>
    </source>
</evidence>
<dbReference type="Gene3D" id="3.100.10.10">
    <property type="match status" value="1"/>
</dbReference>
<dbReference type="GO" id="GO:0006412">
    <property type="term" value="P:translation"/>
    <property type="evidence" value="ECO:0007669"/>
    <property type="project" value="InterPro"/>
</dbReference>
<keyword evidence="2" id="KW-0689">Ribosomal protein</keyword>
<reference evidence="6" key="1">
    <citation type="submission" date="2021-01" db="EMBL/GenBank/DDBJ databases">
        <authorList>
            <person name="Corre E."/>
            <person name="Pelletier E."/>
            <person name="Niang G."/>
            <person name="Scheremetjew M."/>
            <person name="Finn R."/>
            <person name="Kale V."/>
            <person name="Holt S."/>
            <person name="Cochrane G."/>
            <person name="Meng A."/>
            <person name="Brown T."/>
            <person name="Cohen L."/>
        </authorList>
    </citation>
    <scope>NUCLEOTIDE SEQUENCE</scope>
    <source>
        <strain evidence="6">S3</strain>
    </source>
</reference>
<evidence type="ECO:0000256" key="1">
    <source>
        <dbReference type="ARBA" id="ARBA00007320"/>
    </source>
</evidence>
<dbReference type="PANTHER" id="PTHR12934:SF11">
    <property type="entry name" value="LARGE RIBOSOMAL SUBUNIT PROTEIN UL15M"/>
    <property type="match status" value="1"/>
</dbReference>
<dbReference type="GO" id="GO:0005762">
    <property type="term" value="C:mitochondrial large ribosomal subunit"/>
    <property type="evidence" value="ECO:0007669"/>
    <property type="project" value="TreeGrafter"/>
</dbReference>
<feature type="compositionally biased region" description="Low complexity" evidence="4">
    <location>
        <begin position="180"/>
        <end position="190"/>
    </location>
</feature>
<evidence type="ECO:0000256" key="3">
    <source>
        <dbReference type="ARBA" id="ARBA00023274"/>
    </source>
</evidence>
<dbReference type="InterPro" id="IPR036227">
    <property type="entry name" value="Ribosomal_uL15/eL18_sf"/>
</dbReference>
<feature type="region of interest" description="Disordered" evidence="4">
    <location>
        <begin position="180"/>
        <end position="215"/>
    </location>
</feature>
<dbReference type="PANTHER" id="PTHR12934">
    <property type="entry name" value="50S RIBOSOMAL PROTEIN L15"/>
    <property type="match status" value="1"/>
</dbReference>
<evidence type="ECO:0000259" key="5">
    <source>
        <dbReference type="Pfam" id="PF00828"/>
    </source>
</evidence>
<keyword evidence="3" id="KW-0687">Ribonucleoprotein</keyword>
<gene>
    <name evidence="6" type="ORF">SINC0208_LOCUS14308</name>
</gene>
<feature type="compositionally biased region" description="Basic and acidic residues" evidence="4">
    <location>
        <begin position="191"/>
        <end position="209"/>
    </location>
</feature>
<proteinExistence type="inferred from homology"/>
<dbReference type="EMBL" id="HBIH01035821">
    <property type="protein sequence ID" value="CAE0333670.1"/>
    <property type="molecule type" value="Transcribed_RNA"/>
</dbReference>
<sequence>MGKRFPKRGFRIRRFNTDKMLEKINLGKIAYYIEKGMLDPRETITIKHLYEVGALSKITHGVHVLGRGSSRIQAFGIPINLEVTDASERVVRAIKSTGGSLKSEYRTELIMRHYLKPHKFAPHQETLKTPMPPQKTIKKLEKIRAKGIEVNYPMTPWFDNNKERLAKEKEEQQKRIANAQHAALLPQLPADRSKGVGKDKPRVQREQLFRKVKLQ</sequence>
<name>A0A7S3MZV7_9SPIT</name>
<comment type="similarity">
    <text evidence="1">Belongs to the universal ribosomal protein uL15 family.</text>
</comment>
<dbReference type="InterPro" id="IPR005749">
    <property type="entry name" value="Ribosomal_uL15_bac-type"/>
</dbReference>
<dbReference type="GO" id="GO:0003735">
    <property type="term" value="F:structural constituent of ribosome"/>
    <property type="evidence" value="ECO:0007669"/>
    <property type="project" value="InterPro"/>
</dbReference>
<evidence type="ECO:0000256" key="4">
    <source>
        <dbReference type="SAM" id="MobiDB-lite"/>
    </source>
</evidence>
<dbReference type="Pfam" id="PF00828">
    <property type="entry name" value="Ribosomal_L27A"/>
    <property type="match status" value="1"/>
</dbReference>
<dbReference type="InterPro" id="IPR021131">
    <property type="entry name" value="Ribosomal_uL15/eL18"/>
</dbReference>
<dbReference type="SUPFAM" id="SSF52080">
    <property type="entry name" value="Ribosomal proteins L15p and L18e"/>
    <property type="match status" value="1"/>
</dbReference>